<protein>
    <submittedName>
        <fullName evidence="2">Uncharacterized protein</fullName>
    </submittedName>
</protein>
<sequence>PQLAEGTARLQALNRLLKCLDLQNTGRTVSTSSHSLVQGKFFSKSSHLLLQCKLVSKSSHSLLQSRLFFKSSHSLLQGKLGKLVSKSSHLLLQCKLVSKSPHSLLQSRLFSKSSHSLLQGKLVSKSSHSLLQCSEFSKSSHSVLEGKLVFKLSHSLLQGKLVSKSSHSLLQGKLVSKSSHFLLQGSEFSKSSHSVLEGKLVSKSCHSLLQGKQGNEFSKSPHSVLQGKLVSKSSHSLLQGRLFSKSSDSLLQGRLFSKSSHSLSQGRLFSKSSHSLLQGKLVSKSSHSLLQGSEFSKSSHSVLKGKLVSKSSHSLLQSKLFFKSSHSLLQGKLSPMLVCLTAMVYLSVYFPLLHCLVLTRSRGAGGRGRVIVKATGGTSRGGSSVSRDERWDRLGNWGRSLLKNLNGVLEKRACSLDNPDDIQRMLPGRFMSEEDLLRIMPYSPARRLVVPSRRLSEPIAPRTRLETQPAFDIKASNSFLGDRCGCCLTEIGYEIVEQVMDFSGQNHTVINFNNAYQFIPSGRCVNENSPCGGGGRARCKQITRAHWSLVWTSGKGVNLVAHEVPSHCECINFGSSNFPLRTAQHQTSHDAPRFEARNSGRRTVGGVMAGMDVHMSETVDLTANVSLPSTAIVNVTSASTSSTHTSESTSAVPSSSSSPAP</sequence>
<evidence type="ECO:0000313" key="2">
    <source>
        <dbReference type="EMBL" id="KAK7486782.1"/>
    </source>
</evidence>
<name>A0ABD0KIA7_9CAEN</name>
<evidence type="ECO:0000256" key="1">
    <source>
        <dbReference type="SAM" id="MobiDB-lite"/>
    </source>
</evidence>
<dbReference type="AlphaFoldDB" id="A0ABD0KIA7"/>
<dbReference type="SUPFAM" id="SSF57501">
    <property type="entry name" value="Cystine-knot cytokines"/>
    <property type="match status" value="1"/>
</dbReference>
<organism evidence="2 3">
    <name type="scientific">Batillaria attramentaria</name>
    <dbReference type="NCBI Taxonomy" id="370345"/>
    <lineage>
        <taxon>Eukaryota</taxon>
        <taxon>Metazoa</taxon>
        <taxon>Spiralia</taxon>
        <taxon>Lophotrochozoa</taxon>
        <taxon>Mollusca</taxon>
        <taxon>Gastropoda</taxon>
        <taxon>Caenogastropoda</taxon>
        <taxon>Sorbeoconcha</taxon>
        <taxon>Cerithioidea</taxon>
        <taxon>Batillariidae</taxon>
        <taxon>Batillaria</taxon>
    </lineage>
</organism>
<dbReference type="Gene3D" id="2.10.90.10">
    <property type="entry name" value="Cystine-knot cytokines"/>
    <property type="match status" value="1"/>
</dbReference>
<feature type="non-terminal residue" evidence="2">
    <location>
        <position position="1"/>
    </location>
</feature>
<keyword evidence="3" id="KW-1185">Reference proteome</keyword>
<proteinExistence type="predicted"/>
<evidence type="ECO:0000313" key="3">
    <source>
        <dbReference type="Proteomes" id="UP001519460"/>
    </source>
</evidence>
<dbReference type="InterPro" id="IPR029034">
    <property type="entry name" value="Cystine-knot_cytokine"/>
</dbReference>
<comment type="caution">
    <text evidence="2">The sequence shown here is derived from an EMBL/GenBank/DDBJ whole genome shotgun (WGS) entry which is preliminary data.</text>
</comment>
<feature type="region of interest" description="Disordered" evidence="1">
    <location>
        <begin position="638"/>
        <end position="661"/>
    </location>
</feature>
<dbReference type="Proteomes" id="UP001519460">
    <property type="component" value="Unassembled WGS sequence"/>
</dbReference>
<dbReference type="EMBL" id="JACVVK020000173">
    <property type="protein sequence ID" value="KAK7486782.1"/>
    <property type="molecule type" value="Genomic_DNA"/>
</dbReference>
<accession>A0ABD0KIA7</accession>
<gene>
    <name evidence="2" type="ORF">BaRGS_00021929</name>
</gene>
<reference evidence="2 3" key="1">
    <citation type="journal article" date="2023" name="Sci. Data">
        <title>Genome assembly of the Korean intertidal mud-creeper Batillaria attramentaria.</title>
        <authorList>
            <person name="Patra A.K."/>
            <person name="Ho P.T."/>
            <person name="Jun S."/>
            <person name="Lee S.J."/>
            <person name="Kim Y."/>
            <person name="Won Y.J."/>
        </authorList>
    </citation>
    <scope>NUCLEOTIDE SEQUENCE [LARGE SCALE GENOMIC DNA]</scope>
    <source>
        <strain evidence="2">Wonlab-2016</strain>
    </source>
</reference>